<feature type="compositionally biased region" description="Basic and acidic residues" evidence="2">
    <location>
        <begin position="188"/>
        <end position="197"/>
    </location>
</feature>
<keyword evidence="1" id="KW-0479">Metal-binding</keyword>
<dbReference type="GO" id="GO:0005730">
    <property type="term" value="C:nucleolus"/>
    <property type="evidence" value="ECO:0007669"/>
    <property type="project" value="TreeGrafter"/>
</dbReference>
<dbReference type="GO" id="GO:0003676">
    <property type="term" value="F:nucleic acid binding"/>
    <property type="evidence" value="ECO:0007669"/>
    <property type="project" value="InterPro"/>
</dbReference>
<dbReference type="InterPro" id="IPR042246">
    <property type="entry name" value="ZCCHC9"/>
</dbReference>
<evidence type="ECO:0000313" key="5">
    <source>
        <dbReference type="RefSeq" id="XP_023947058.2"/>
    </source>
</evidence>
<feature type="region of interest" description="Disordered" evidence="2">
    <location>
        <begin position="1"/>
        <end position="271"/>
    </location>
</feature>
<gene>
    <name evidence="5" type="primary">LOC112052277</name>
</gene>
<dbReference type="PANTHER" id="PTHR46242">
    <property type="entry name" value="ZINC FINGER CCHC DOMAIN-CONTAINING PROTEIN 9 ZCCHC9"/>
    <property type="match status" value="1"/>
</dbReference>
<dbReference type="GeneID" id="112052277"/>
<feature type="compositionally biased region" description="Low complexity" evidence="2">
    <location>
        <begin position="163"/>
        <end position="176"/>
    </location>
</feature>
<evidence type="ECO:0000313" key="4">
    <source>
        <dbReference type="Proteomes" id="UP001652582"/>
    </source>
</evidence>
<accession>A0A6J1NQ84</accession>
<proteinExistence type="predicted"/>
<evidence type="ECO:0000256" key="2">
    <source>
        <dbReference type="SAM" id="MobiDB-lite"/>
    </source>
</evidence>
<feature type="compositionally biased region" description="Basic residues" evidence="2">
    <location>
        <begin position="259"/>
        <end position="268"/>
    </location>
</feature>
<dbReference type="Proteomes" id="UP001652582">
    <property type="component" value="Chromosome 19"/>
</dbReference>
<feature type="compositionally biased region" description="Basic and acidic residues" evidence="2">
    <location>
        <begin position="206"/>
        <end position="217"/>
    </location>
</feature>
<feature type="domain" description="CCHC-type" evidence="3">
    <location>
        <begin position="343"/>
        <end position="358"/>
    </location>
</feature>
<dbReference type="GO" id="GO:0008270">
    <property type="term" value="F:zinc ion binding"/>
    <property type="evidence" value="ECO:0007669"/>
    <property type="project" value="UniProtKB-KW"/>
</dbReference>
<feature type="compositionally biased region" description="Polar residues" evidence="2">
    <location>
        <begin position="82"/>
        <end position="94"/>
    </location>
</feature>
<dbReference type="SMART" id="SM00343">
    <property type="entry name" value="ZnF_C2HC"/>
    <property type="match status" value="4"/>
</dbReference>
<keyword evidence="1" id="KW-0863">Zinc-finger</keyword>
<feature type="compositionally biased region" description="Basic and acidic residues" evidence="2">
    <location>
        <begin position="26"/>
        <end position="51"/>
    </location>
</feature>
<feature type="compositionally biased region" description="Basic residues" evidence="2">
    <location>
        <begin position="177"/>
        <end position="187"/>
    </location>
</feature>
<dbReference type="Gene3D" id="4.10.60.10">
    <property type="entry name" value="Zinc finger, CCHC-type"/>
    <property type="match status" value="2"/>
</dbReference>
<protein>
    <submittedName>
        <fullName evidence="5">MATH and LRR domain-containing protein PFE0570w</fullName>
    </submittedName>
</protein>
<dbReference type="InterPro" id="IPR001878">
    <property type="entry name" value="Znf_CCHC"/>
</dbReference>
<evidence type="ECO:0000259" key="3">
    <source>
        <dbReference type="PROSITE" id="PS50158"/>
    </source>
</evidence>
<reference evidence="5" key="1">
    <citation type="submission" date="2025-08" db="UniProtKB">
        <authorList>
            <consortium name="RefSeq"/>
        </authorList>
    </citation>
    <scope>IDENTIFICATION</scope>
</reference>
<dbReference type="KEGG" id="bany:112052277"/>
<dbReference type="PANTHER" id="PTHR46242:SF1">
    <property type="entry name" value="ZINC FINGER CCHC DOMAIN-CONTAINING PROTEIN 9"/>
    <property type="match status" value="1"/>
</dbReference>
<feature type="compositionally biased region" description="Polar residues" evidence="2">
    <location>
        <begin position="229"/>
        <end position="240"/>
    </location>
</feature>
<dbReference type="Pfam" id="PF00098">
    <property type="entry name" value="zf-CCHC"/>
    <property type="match status" value="2"/>
</dbReference>
<feature type="domain" description="CCHC-type" evidence="3">
    <location>
        <begin position="399"/>
        <end position="414"/>
    </location>
</feature>
<dbReference type="SUPFAM" id="SSF57756">
    <property type="entry name" value="Retrovirus zinc finger-like domains"/>
    <property type="match status" value="2"/>
</dbReference>
<feature type="compositionally biased region" description="Basic residues" evidence="2">
    <location>
        <begin position="131"/>
        <end position="141"/>
    </location>
</feature>
<dbReference type="PROSITE" id="PS50158">
    <property type="entry name" value="ZF_CCHC"/>
    <property type="match status" value="2"/>
</dbReference>
<feature type="region of interest" description="Disordered" evidence="2">
    <location>
        <begin position="460"/>
        <end position="485"/>
    </location>
</feature>
<dbReference type="OrthoDB" id="3863715at2759"/>
<dbReference type="AlphaFoldDB" id="A0A6J1NQ84"/>
<dbReference type="InterPro" id="IPR036875">
    <property type="entry name" value="Znf_CCHC_sf"/>
</dbReference>
<feature type="compositionally biased region" description="Polar residues" evidence="2">
    <location>
        <begin position="103"/>
        <end position="119"/>
    </location>
</feature>
<organism evidence="4 5">
    <name type="scientific">Bicyclus anynana</name>
    <name type="common">Squinting bush brown butterfly</name>
    <dbReference type="NCBI Taxonomy" id="110368"/>
    <lineage>
        <taxon>Eukaryota</taxon>
        <taxon>Metazoa</taxon>
        <taxon>Ecdysozoa</taxon>
        <taxon>Arthropoda</taxon>
        <taxon>Hexapoda</taxon>
        <taxon>Insecta</taxon>
        <taxon>Pterygota</taxon>
        <taxon>Neoptera</taxon>
        <taxon>Endopterygota</taxon>
        <taxon>Lepidoptera</taxon>
        <taxon>Glossata</taxon>
        <taxon>Ditrysia</taxon>
        <taxon>Papilionoidea</taxon>
        <taxon>Nymphalidae</taxon>
        <taxon>Satyrinae</taxon>
        <taxon>Satyrini</taxon>
        <taxon>Mycalesina</taxon>
        <taxon>Bicyclus</taxon>
    </lineage>
</organism>
<feature type="compositionally biased region" description="Basic residues" evidence="2">
    <location>
        <begin position="218"/>
        <end position="227"/>
    </location>
</feature>
<sequence length="485" mass="55690">MTRFARAKGSKASNLKSPEDSTPWEVMKEQMLKAKKDNEENKNREEAEQQRIENYNNFLKEQKTQKRKATWCDFPEDETNNKIKLSPNQASSENVVKKKKFNKQSTVSNSQVVTENGGDSDNKQEIIKPIKNNKNKKKKANKLQNNIETSQEIINPPGDYNESNEQSQTQTPQSQQKNKKKRNKKKKQPTEIKHDVQIKVNNSEKNINKPEHEDNQHVKNKKKKKKQQVSEPKVNTNDNETVNEAEQQESNVSQPSPSKIKKVKKDRRKPVDDKSFKLIINAKEVHLVRFDGFPIMKKDAERLEELKKSMIQKGIPKSEVQRTMKLERRRAEKALARLKREVCYNCRKGGHNLSDCPDLKANIPGAGTAEGVCFKCGSTEHRQFECKVQRDKEFRFATCFICKEAGHIARQCPDNPKGLYPNGGSCKLCGDVTHLRKDCPTVKDEKEGTTIKLQTLNDDNIEDIGQNVKQPSQEPVSKKPKKVKF</sequence>
<evidence type="ECO:0000256" key="1">
    <source>
        <dbReference type="PROSITE-ProRule" id="PRU00047"/>
    </source>
</evidence>
<dbReference type="RefSeq" id="XP_023947058.2">
    <property type="nucleotide sequence ID" value="XM_024091290.2"/>
</dbReference>
<keyword evidence="4" id="KW-1185">Reference proteome</keyword>
<keyword evidence="1" id="KW-0862">Zinc</keyword>
<name>A0A6J1NQ84_BICAN</name>